<keyword evidence="1" id="KW-0732">Signal</keyword>
<reference evidence="2" key="1">
    <citation type="journal article" date="2020" name="New Phytol.">
        <title>Comparative genomics reveals dynamic genome evolution in host specialist ectomycorrhizal fungi.</title>
        <authorList>
            <person name="Lofgren L.A."/>
            <person name="Nguyen N.H."/>
            <person name="Vilgalys R."/>
            <person name="Ruytinx J."/>
            <person name="Liao H.L."/>
            <person name="Branco S."/>
            <person name="Kuo A."/>
            <person name="LaButti K."/>
            <person name="Lipzen A."/>
            <person name="Andreopoulos W."/>
            <person name="Pangilinan J."/>
            <person name="Riley R."/>
            <person name="Hundley H."/>
            <person name="Na H."/>
            <person name="Barry K."/>
            <person name="Grigoriev I.V."/>
            <person name="Stajich J.E."/>
            <person name="Kennedy P.G."/>
        </authorList>
    </citation>
    <scope>NUCLEOTIDE SEQUENCE</scope>
    <source>
        <strain evidence="2">S12</strain>
    </source>
</reference>
<dbReference type="AlphaFoldDB" id="A0A9P7AFN3"/>
<evidence type="ECO:0000256" key="1">
    <source>
        <dbReference type="SAM" id="SignalP"/>
    </source>
</evidence>
<evidence type="ECO:0000313" key="3">
    <source>
        <dbReference type="Proteomes" id="UP000719766"/>
    </source>
</evidence>
<evidence type="ECO:0000313" key="2">
    <source>
        <dbReference type="EMBL" id="KAG1787840.1"/>
    </source>
</evidence>
<dbReference type="EMBL" id="JABBWE010000074">
    <property type="protein sequence ID" value="KAG1787840.1"/>
    <property type="molecule type" value="Genomic_DNA"/>
</dbReference>
<comment type="caution">
    <text evidence="2">The sequence shown here is derived from an EMBL/GenBank/DDBJ whole genome shotgun (WGS) entry which is preliminary data.</text>
</comment>
<feature type="chain" id="PRO_5040136126" evidence="1">
    <location>
        <begin position="22"/>
        <end position="70"/>
    </location>
</feature>
<name>A0A9P7AFN3_9AGAM</name>
<accession>A0A9P7AFN3</accession>
<proteinExistence type="predicted"/>
<feature type="signal peptide" evidence="1">
    <location>
        <begin position="1"/>
        <end position="21"/>
    </location>
</feature>
<protein>
    <submittedName>
        <fullName evidence="2">Uncharacterized protein</fullName>
    </submittedName>
</protein>
<organism evidence="2 3">
    <name type="scientific">Suillus plorans</name>
    <dbReference type="NCBI Taxonomy" id="116603"/>
    <lineage>
        <taxon>Eukaryota</taxon>
        <taxon>Fungi</taxon>
        <taxon>Dikarya</taxon>
        <taxon>Basidiomycota</taxon>
        <taxon>Agaricomycotina</taxon>
        <taxon>Agaricomycetes</taxon>
        <taxon>Agaricomycetidae</taxon>
        <taxon>Boletales</taxon>
        <taxon>Suillineae</taxon>
        <taxon>Suillaceae</taxon>
        <taxon>Suillus</taxon>
    </lineage>
</organism>
<sequence>MFPTKCFIPLILACLLHVSFALPVSLSLVLHFSARTDTLKQMLKIEARETAVAPVTDQFGGGGGGSGADW</sequence>
<dbReference type="Proteomes" id="UP000719766">
    <property type="component" value="Unassembled WGS sequence"/>
</dbReference>
<gene>
    <name evidence="2" type="ORF">HD556DRAFT_1407068</name>
</gene>
<keyword evidence="3" id="KW-1185">Reference proteome</keyword>
<dbReference type="RefSeq" id="XP_041155146.1">
    <property type="nucleotide sequence ID" value="XM_041304028.1"/>
</dbReference>
<dbReference type="GeneID" id="64597792"/>